<evidence type="ECO:0000313" key="3">
    <source>
        <dbReference type="Proteomes" id="UP000466307"/>
    </source>
</evidence>
<dbReference type="Proteomes" id="UP000466307">
    <property type="component" value="Unassembled WGS sequence"/>
</dbReference>
<dbReference type="PANTHER" id="PTHR34853:SF1">
    <property type="entry name" value="LIPASE 5"/>
    <property type="match status" value="1"/>
</dbReference>
<proteinExistence type="predicted"/>
<dbReference type="Gene3D" id="1.10.260.130">
    <property type="match status" value="1"/>
</dbReference>
<dbReference type="GO" id="GO:0016042">
    <property type="term" value="P:lipid catabolic process"/>
    <property type="evidence" value="ECO:0007669"/>
    <property type="project" value="InterPro"/>
</dbReference>
<sequence length="440" mass="46673">MLTTTVALVLVGGVSAGMAVAPTADAAPPNRTPQPGEVFNGYVVGTFTSGRMASPQEIITPLVSGDPFYTEPALRGDEKPGTLLKAKKVDVQFTGFRPGDLDAYKLMYVSRGLHDEPDISTGILMVPRDGRTNRKLVGYQYANDSVGAYCHPSTMMTGGDPMDGAVWSALGPLAQMFGKGYAVMVSDVGNDGDPQPHGVFAGKAAANMMLDGLRAALAHAPAKLPATTPISLFGVAGGGVGAAFAAENAARYAPELNIKGTVLEGMVVDQRNFIRTAGGSLGSGFAFATLLGLEPRYPEMRIDDKLTPAGKALADVFRTQCQTPAYFGTPFVPLRTLFTGNRDPADIPEFQHVYRDNRLGTRSPAAPVLIASCARDDSPMSLIPAADARTLAGTYRRGGTRVDYQPTDCSMLHFLTDMYGWGTDLFGMQTIDWMSARLEG</sequence>
<evidence type="ECO:0000256" key="1">
    <source>
        <dbReference type="SAM" id="SignalP"/>
    </source>
</evidence>
<dbReference type="InterPro" id="IPR029058">
    <property type="entry name" value="AB_hydrolase_fold"/>
</dbReference>
<protein>
    <submittedName>
        <fullName evidence="2">Lipase</fullName>
    </submittedName>
</protein>
<dbReference type="Pfam" id="PF03583">
    <property type="entry name" value="LIP"/>
    <property type="match status" value="1"/>
</dbReference>
<name>A0A7K3LM39_9ACTN</name>
<comment type="caution">
    <text evidence="2">The sequence shown here is derived from an EMBL/GenBank/DDBJ whole genome shotgun (WGS) entry which is preliminary data.</text>
</comment>
<evidence type="ECO:0000313" key="2">
    <source>
        <dbReference type="EMBL" id="NDK89243.1"/>
    </source>
</evidence>
<organism evidence="2 3">
    <name type="scientific">Gordonia desulfuricans</name>
    <dbReference type="NCBI Taxonomy" id="89051"/>
    <lineage>
        <taxon>Bacteria</taxon>
        <taxon>Bacillati</taxon>
        <taxon>Actinomycetota</taxon>
        <taxon>Actinomycetes</taxon>
        <taxon>Mycobacteriales</taxon>
        <taxon>Gordoniaceae</taxon>
        <taxon>Gordonia</taxon>
    </lineage>
</organism>
<reference evidence="2 3" key="1">
    <citation type="submission" date="2020-01" db="EMBL/GenBank/DDBJ databases">
        <title>Investigation of new actinobacteria for the biodesulphurisation of diesel fuel.</title>
        <authorList>
            <person name="Athi Narayanan S.M."/>
        </authorList>
    </citation>
    <scope>NUCLEOTIDE SEQUENCE [LARGE SCALE GENOMIC DNA]</scope>
    <source>
        <strain evidence="2 3">213E</strain>
    </source>
</reference>
<dbReference type="Gene3D" id="3.40.50.1820">
    <property type="entry name" value="alpha/beta hydrolase"/>
    <property type="match status" value="1"/>
</dbReference>
<dbReference type="SUPFAM" id="SSF53474">
    <property type="entry name" value="alpha/beta-Hydrolases"/>
    <property type="match status" value="1"/>
</dbReference>
<dbReference type="RefSeq" id="WP_059036824.1">
    <property type="nucleotide sequence ID" value="NZ_JAADZU010000014.1"/>
</dbReference>
<keyword evidence="3" id="KW-1185">Reference proteome</keyword>
<dbReference type="PANTHER" id="PTHR34853">
    <property type="match status" value="1"/>
</dbReference>
<keyword evidence="1" id="KW-0732">Signal</keyword>
<dbReference type="GO" id="GO:0004806">
    <property type="term" value="F:triacylglycerol lipase activity"/>
    <property type="evidence" value="ECO:0007669"/>
    <property type="project" value="InterPro"/>
</dbReference>
<dbReference type="InterPro" id="IPR005152">
    <property type="entry name" value="Lipase_secreted"/>
</dbReference>
<gene>
    <name evidence="2" type="ORF">GYA93_06545</name>
</gene>
<dbReference type="EMBL" id="JAADZU010000014">
    <property type="protein sequence ID" value="NDK89243.1"/>
    <property type="molecule type" value="Genomic_DNA"/>
</dbReference>
<dbReference type="AlphaFoldDB" id="A0A7K3LM39"/>
<feature type="chain" id="PRO_5029579967" evidence="1">
    <location>
        <begin position="27"/>
        <end position="440"/>
    </location>
</feature>
<accession>A0A7K3LM39</accession>
<feature type="signal peptide" evidence="1">
    <location>
        <begin position="1"/>
        <end position="26"/>
    </location>
</feature>